<dbReference type="InterPro" id="IPR001590">
    <property type="entry name" value="Peptidase_M12B"/>
</dbReference>
<dbReference type="GeneID" id="9674620"/>
<comment type="caution">
    <text evidence="4">Lacks conserved residue(s) required for the propagation of feature annotation.</text>
</comment>
<feature type="transmembrane region" description="Helical" evidence="6">
    <location>
        <begin position="698"/>
        <end position="722"/>
    </location>
</feature>
<evidence type="ECO:0000256" key="4">
    <source>
        <dbReference type="PROSITE-ProRule" id="PRU00276"/>
    </source>
</evidence>
<proteinExistence type="predicted"/>
<dbReference type="InterPro" id="IPR002870">
    <property type="entry name" value="Peptidase_M12B_N"/>
</dbReference>
<accession>C7YHR9</accession>
<dbReference type="HOGENOM" id="CLU_012383_1_0_1"/>
<dbReference type="InterPro" id="IPR034028">
    <property type="entry name" value="ZnMc_ADAM_fungal"/>
</dbReference>
<evidence type="ECO:0000256" key="7">
    <source>
        <dbReference type="SAM" id="SignalP"/>
    </source>
</evidence>
<evidence type="ECO:0000259" key="8">
    <source>
        <dbReference type="PROSITE" id="PS50214"/>
    </source>
</evidence>
<dbReference type="Gene3D" id="3.40.390.10">
    <property type="entry name" value="Collagenase (Catalytic Domain)"/>
    <property type="match status" value="1"/>
</dbReference>
<dbReference type="InterPro" id="IPR024079">
    <property type="entry name" value="MetalloPept_cat_dom_sf"/>
</dbReference>
<dbReference type="PANTHER" id="PTHR11905:SF159">
    <property type="entry name" value="ADAM METALLOPROTEASE"/>
    <property type="match status" value="1"/>
</dbReference>
<dbReference type="VEuPathDB" id="FungiDB:NECHADRAFT_98871"/>
<feature type="active site" evidence="4">
    <location>
        <position position="426"/>
    </location>
</feature>
<dbReference type="STRING" id="660122.C7YHR9"/>
<keyword evidence="6" id="KW-0472">Membrane</keyword>
<dbReference type="GO" id="GO:0006508">
    <property type="term" value="P:proteolysis"/>
    <property type="evidence" value="ECO:0007669"/>
    <property type="project" value="InterPro"/>
</dbReference>
<keyword evidence="11" id="KW-1185">Reference proteome</keyword>
<dbReference type="eggNOG" id="KOG3607">
    <property type="taxonomic scope" value="Eukaryota"/>
</dbReference>
<dbReference type="Pfam" id="PF01562">
    <property type="entry name" value="Pep_M12B_propep"/>
    <property type="match status" value="1"/>
</dbReference>
<keyword evidence="6" id="KW-1133">Transmembrane helix</keyword>
<dbReference type="Pfam" id="PF00200">
    <property type="entry name" value="Disintegrin"/>
    <property type="match status" value="1"/>
</dbReference>
<dbReference type="SMART" id="SM00050">
    <property type="entry name" value="DISIN"/>
    <property type="match status" value="1"/>
</dbReference>
<feature type="binding site" evidence="4">
    <location>
        <position position="435"/>
    </location>
    <ligand>
        <name>Zn(2+)</name>
        <dbReference type="ChEBI" id="CHEBI:29105"/>
        <note>catalytic</note>
    </ligand>
</feature>
<feature type="binding site" evidence="4">
    <location>
        <position position="429"/>
    </location>
    <ligand>
        <name>Zn(2+)</name>
        <dbReference type="ChEBI" id="CHEBI:29105"/>
        <note>catalytic</note>
    </ligand>
</feature>
<name>C7YHR9_FUSV7</name>
<evidence type="ECO:0000256" key="1">
    <source>
        <dbReference type="ARBA" id="ARBA00023157"/>
    </source>
</evidence>
<dbReference type="SUPFAM" id="SSF57552">
    <property type="entry name" value="Blood coagulation inhibitor (disintegrin)"/>
    <property type="match status" value="1"/>
</dbReference>
<dbReference type="GO" id="GO:0004222">
    <property type="term" value="F:metalloendopeptidase activity"/>
    <property type="evidence" value="ECO:0007669"/>
    <property type="project" value="InterPro"/>
</dbReference>
<dbReference type="PROSITE" id="PS50215">
    <property type="entry name" value="ADAM_MEPRO"/>
    <property type="match status" value="1"/>
</dbReference>
<dbReference type="PANTHER" id="PTHR11905">
    <property type="entry name" value="ADAM A DISINTEGRIN AND METALLOPROTEASE DOMAIN"/>
    <property type="match status" value="1"/>
</dbReference>
<dbReference type="AlphaFoldDB" id="C7YHR9"/>
<feature type="domain" description="Disintegrin" evidence="8">
    <location>
        <begin position="510"/>
        <end position="600"/>
    </location>
</feature>
<evidence type="ECO:0000259" key="9">
    <source>
        <dbReference type="PROSITE" id="PS50215"/>
    </source>
</evidence>
<reference evidence="10 11" key="1">
    <citation type="journal article" date="2009" name="PLoS Genet.">
        <title>The genome of Nectria haematococca: contribution of supernumerary chromosomes to gene expansion.</title>
        <authorList>
            <person name="Coleman J.J."/>
            <person name="Rounsley S.D."/>
            <person name="Rodriguez-Carres M."/>
            <person name="Kuo A."/>
            <person name="Wasmann C.C."/>
            <person name="Grimwood J."/>
            <person name="Schmutz J."/>
            <person name="Taga M."/>
            <person name="White G.J."/>
            <person name="Zhou S."/>
            <person name="Schwartz D.C."/>
            <person name="Freitag M."/>
            <person name="Ma L.J."/>
            <person name="Danchin E.G."/>
            <person name="Henrissat B."/>
            <person name="Coutinho P.M."/>
            <person name="Nelson D.R."/>
            <person name="Straney D."/>
            <person name="Napoli C.A."/>
            <person name="Barker B.M."/>
            <person name="Gribskov M."/>
            <person name="Rep M."/>
            <person name="Kroken S."/>
            <person name="Molnar I."/>
            <person name="Rensing C."/>
            <person name="Kennell J.C."/>
            <person name="Zamora J."/>
            <person name="Farman M.L."/>
            <person name="Selker E.U."/>
            <person name="Salamov A."/>
            <person name="Shapiro H."/>
            <person name="Pangilinan J."/>
            <person name="Lindquist E."/>
            <person name="Lamers C."/>
            <person name="Grigoriev I.V."/>
            <person name="Geiser D.M."/>
            <person name="Covert S.F."/>
            <person name="Temporini E."/>
            <person name="Vanetten H.D."/>
        </authorList>
    </citation>
    <scope>NUCLEOTIDE SEQUENCE [LARGE SCALE GENOMIC DNA]</scope>
    <source>
        <strain evidence="11">ATCC MYA-4622 / CBS 123669 / FGSC 9596 / NRRL 45880 / 77-13-4</strain>
    </source>
</reference>
<organism evidence="10 11">
    <name type="scientific">Fusarium vanettenii (strain ATCC MYA-4622 / CBS 123669 / FGSC 9596 / NRRL 45880 / 77-13-4)</name>
    <name type="common">Fusarium solani subsp. pisi</name>
    <dbReference type="NCBI Taxonomy" id="660122"/>
    <lineage>
        <taxon>Eukaryota</taxon>
        <taxon>Fungi</taxon>
        <taxon>Dikarya</taxon>
        <taxon>Ascomycota</taxon>
        <taxon>Pezizomycotina</taxon>
        <taxon>Sordariomycetes</taxon>
        <taxon>Hypocreomycetidae</taxon>
        <taxon>Hypocreales</taxon>
        <taxon>Nectriaceae</taxon>
        <taxon>Fusarium</taxon>
        <taxon>Fusarium solani species complex</taxon>
        <taxon>Fusarium vanettenii</taxon>
    </lineage>
</organism>
<dbReference type="OrthoDB" id="5951731at2759"/>
<dbReference type="SUPFAM" id="SSF55486">
    <property type="entry name" value="Metalloproteases ('zincins'), catalytic domain"/>
    <property type="match status" value="1"/>
</dbReference>
<feature type="domain" description="Peptidase M12B" evidence="9">
    <location>
        <begin position="269"/>
        <end position="486"/>
    </location>
</feature>
<dbReference type="Pfam" id="PF13688">
    <property type="entry name" value="Reprolysin_5"/>
    <property type="match status" value="1"/>
</dbReference>
<evidence type="ECO:0000313" key="10">
    <source>
        <dbReference type="EMBL" id="EEU48688.1"/>
    </source>
</evidence>
<protein>
    <recommendedName>
        <fullName evidence="3">Disintegrin and metalloproteinase domain-containing protein B</fullName>
    </recommendedName>
</protein>
<dbReference type="InterPro" id="IPR001762">
    <property type="entry name" value="Disintegrin_dom"/>
</dbReference>
<keyword evidence="4" id="KW-0479">Metal-binding</keyword>
<dbReference type="CDD" id="cd04271">
    <property type="entry name" value="ZnMc_ADAM_fungal"/>
    <property type="match status" value="1"/>
</dbReference>
<evidence type="ECO:0000256" key="2">
    <source>
        <dbReference type="ARBA" id="ARBA00056552"/>
    </source>
</evidence>
<keyword evidence="7" id="KW-0732">Signal</keyword>
<evidence type="ECO:0000256" key="3">
    <source>
        <dbReference type="ARBA" id="ARBA00074021"/>
    </source>
</evidence>
<feature type="binding site" evidence="4">
    <location>
        <position position="425"/>
    </location>
    <ligand>
        <name>Zn(2+)</name>
        <dbReference type="ChEBI" id="CHEBI:29105"/>
        <note>catalytic</note>
    </ligand>
</feature>
<dbReference type="Proteomes" id="UP000005206">
    <property type="component" value="Chromosome 1"/>
</dbReference>
<comment type="function">
    <text evidence="2">Probable zinc protease.</text>
</comment>
<feature type="signal peptide" evidence="7">
    <location>
        <begin position="1"/>
        <end position="23"/>
    </location>
</feature>
<dbReference type="PROSITE" id="PS50214">
    <property type="entry name" value="DISINTEGRIN_2"/>
    <property type="match status" value="1"/>
</dbReference>
<feature type="chain" id="PRO_5002988314" description="Disintegrin and metalloproteinase domain-containing protein B" evidence="7">
    <location>
        <begin position="24"/>
        <end position="785"/>
    </location>
</feature>
<evidence type="ECO:0000256" key="5">
    <source>
        <dbReference type="SAM" id="MobiDB-lite"/>
    </source>
</evidence>
<dbReference type="FunFam" id="4.10.70.10:FF:000003">
    <property type="entry name" value="Disintegrin and metalloproteinase domain-containing protein 17"/>
    <property type="match status" value="1"/>
</dbReference>
<gene>
    <name evidence="10" type="ORF">NECHADRAFT_98871</name>
</gene>
<evidence type="ECO:0000313" key="11">
    <source>
        <dbReference type="Proteomes" id="UP000005206"/>
    </source>
</evidence>
<sequence>MVSLRSLATAVAGVALLIESSLAYSVKRNAVSQVTFVDDAVIKTPSHRVHSDSKFDLHFSLHNGQQKIRLKLEPNHDILHDDFSVTYLDADGKVESIEPVKRSDHRVFKGDTFVERAGREGWTQAGWARITIYRDGEKPLFEGTLGLDGTHHHIQFGSHYEKVRHEGDPALPASQNNDETMVVWRDSDIMSYDPNELKRDAASHALCDSDSLGFNGDFHDLQDYNTFAATPAKHLFGRQSIDGGSTGNDGTGVNLMATIGSVDGCPTTRKVALLGIATDCGYTAEFDNQTALRENVINMVNTASRLYESTFSISLGLRNLTISNKGCPSAPSEAAPWNQKCSDSVNLAARLNLFSAWRGQYQDGNAYWTLLSTCPTESAVGLAWLGQLCRSGASDNSGGSGSGNETVAGANVVVRTSSEWQVFAHETGHTFGAVHDCTSSACPVKSDVQSCCPLSKSTCDANEQYIMNPSSKDSIKEFSPCTIGNICSGFKRNVKTECLTDNKGIKTITGSQCGNGIVEEGEDCDCGGDASCKDNPCCNGSTCKFKGEAECDYTNEDCCTKQCKFSSSGTVCRASTGACDPEEKCTGKDANCPKDEHKDDGTDCGDGLKCASGQCTSRDQQCRTMWQNSTDEGEQMKACTSSCLLSCQYPGDSVCTQRNQNFLDGTPCAGGGKCDNGDCKGSSTWKEITGWFEDNKNITIPVGCVIAGLLAIAILSCCYSCIRRRISRRKAPKPTEMHAWPAYSRGANPHTQPSYNYAPLDNQQNWGNNNQQQQNWGRTRSMRYA</sequence>
<keyword evidence="4" id="KW-0862">Zinc</keyword>
<dbReference type="KEGG" id="nhe:NECHADRAFT_98871"/>
<dbReference type="EMBL" id="GG698896">
    <property type="protein sequence ID" value="EEU48688.1"/>
    <property type="molecule type" value="Genomic_DNA"/>
</dbReference>
<evidence type="ECO:0000256" key="6">
    <source>
        <dbReference type="SAM" id="Phobius"/>
    </source>
</evidence>
<dbReference type="OMA" id="YGLQQNF"/>
<keyword evidence="6" id="KW-0812">Transmembrane</keyword>
<keyword evidence="1" id="KW-1015">Disulfide bond</keyword>
<dbReference type="InterPro" id="IPR036436">
    <property type="entry name" value="Disintegrin_dom_sf"/>
</dbReference>
<dbReference type="GO" id="GO:0046872">
    <property type="term" value="F:metal ion binding"/>
    <property type="evidence" value="ECO:0007669"/>
    <property type="project" value="UniProtKB-KW"/>
</dbReference>
<dbReference type="InParanoid" id="C7YHR9"/>
<dbReference type="Gene3D" id="4.10.70.10">
    <property type="entry name" value="Disintegrin domain"/>
    <property type="match status" value="1"/>
</dbReference>
<feature type="compositionally biased region" description="Low complexity" evidence="5">
    <location>
        <begin position="762"/>
        <end position="777"/>
    </location>
</feature>
<feature type="region of interest" description="Disordered" evidence="5">
    <location>
        <begin position="753"/>
        <end position="785"/>
    </location>
</feature>
<dbReference type="RefSeq" id="XP_003054401.1">
    <property type="nucleotide sequence ID" value="XM_003054355.1"/>
</dbReference>